<evidence type="ECO:0000256" key="8">
    <source>
        <dbReference type="ARBA" id="ARBA00022786"/>
    </source>
</evidence>
<proteinExistence type="predicted"/>
<dbReference type="PROSITE" id="PS50089">
    <property type="entry name" value="ZF_RING_2"/>
    <property type="match status" value="1"/>
</dbReference>
<evidence type="ECO:0000256" key="3">
    <source>
        <dbReference type="ARBA" id="ARBA00012483"/>
    </source>
</evidence>
<evidence type="ECO:0000256" key="11">
    <source>
        <dbReference type="PROSITE-ProRule" id="PRU00175"/>
    </source>
</evidence>
<name>A0A9N9X2B2_PHACE</name>
<keyword evidence="8" id="KW-0833">Ubl conjugation pathway</keyword>
<dbReference type="PANTHER" id="PTHR23328:SF0">
    <property type="entry name" value="RING-TYPE DOMAIN-CONTAINING PROTEIN"/>
    <property type="match status" value="1"/>
</dbReference>
<evidence type="ECO:0000313" key="14">
    <source>
        <dbReference type="EMBL" id="CAG9817689.1"/>
    </source>
</evidence>
<evidence type="ECO:0000256" key="7">
    <source>
        <dbReference type="ARBA" id="ARBA00022771"/>
    </source>
</evidence>
<dbReference type="SMART" id="SM00184">
    <property type="entry name" value="RING"/>
    <property type="match status" value="1"/>
</dbReference>
<evidence type="ECO:0000256" key="2">
    <source>
        <dbReference type="ARBA" id="ARBA00004123"/>
    </source>
</evidence>
<evidence type="ECO:0000256" key="4">
    <source>
        <dbReference type="ARBA" id="ARBA00022679"/>
    </source>
</evidence>
<dbReference type="GO" id="GO:0061630">
    <property type="term" value="F:ubiquitin protein ligase activity"/>
    <property type="evidence" value="ECO:0007669"/>
    <property type="project" value="UniProtKB-EC"/>
</dbReference>
<dbReference type="GO" id="GO:0031491">
    <property type="term" value="F:nucleosome binding"/>
    <property type="evidence" value="ECO:0007669"/>
    <property type="project" value="TreeGrafter"/>
</dbReference>
<dbReference type="GO" id="GO:0005634">
    <property type="term" value="C:nucleus"/>
    <property type="evidence" value="ECO:0007669"/>
    <property type="project" value="UniProtKB-SubCell"/>
</dbReference>
<dbReference type="EMBL" id="OU896722">
    <property type="protein sequence ID" value="CAG9817689.1"/>
    <property type="molecule type" value="Genomic_DNA"/>
</dbReference>
<dbReference type="GO" id="GO:0035861">
    <property type="term" value="C:site of double-strand break"/>
    <property type="evidence" value="ECO:0007669"/>
    <property type="project" value="TreeGrafter"/>
</dbReference>
<accession>A0A9N9X2B2</accession>
<dbReference type="OrthoDB" id="426657at2759"/>
<keyword evidence="4" id="KW-0808">Transferase</keyword>
<dbReference type="GO" id="GO:0006302">
    <property type="term" value="P:double-strand break repair"/>
    <property type="evidence" value="ECO:0007669"/>
    <property type="project" value="TreeGrafter"/>
</dbReference>
<keyword evidence="9" id="KW-0862">Zinc</keyword>
<evidence type="ECO:0000256" key="9">
    <source>
        <dbReference type="ARBA" id="ARBA00022833"/>
    </source>
</evidence>
<reference evidence="14" key="1">
    <citation type="submission" date="2022-01" db="EMBL/GenBank/DDBJ databases">
        <authorList>
            <person name="King R."/>
        </authorList>
    </citation>
    <scope>NUCLEOTIDE SEQUENCE</scope>
</reference>
<dbReference type="Gene3D" id="3.30.40.10">
    <property type="entry name" value="Zinc/RING finger domain, C3HC4 (zinc finger)"/>
    <property type="match status" value="1"/>
</dbReference>
<sequence length="551" mass="63884">MTTKQQKITKTISSDPPKVRDYNTLIFSDVLCPICRSIMIEPVSLPCNHHFCLCCFDDTMKTANRVCPLCQVRVGSWWRKAQINGKHINVKFQKAINERYSQQILNKLTGIEEDFKESKMVKENGIQKKSLTGIEEDFKEPKMVEENGIQKKSDHVEIVEDTADSVSVKREINDQVAFKREKLLFNEQVGEKQTAEISSTPPPSMKDKITVETHEITSPMVEPKIEPNDSFSNKQFICRIFPLDQKNRYKRTDFYSPLSISALEIKTREQLRKKKEREDYQKGLEAEKLRLKELYDKSLASKTLFSWPPPKIPLRKSTDKFQQREAPLEAEYSESKFNFATKSYSSRELILNRNVNGENMGESSATIRPKIRHIEKIVEIKGGKLKKNRYSNKPIDHRMNLSSQGNSRIKIKMFPKKTHRNPASKMLSSESTKFSSTSSSKNQFSLKRSISEENSDCSFHGFDNISVEDEQKVIKKFEDNFSSNGLFYGFYNNSSVGNNKRITITNCKREENEFEKKPSQEELDLEFARTLQKNLDRAYNTRPSKTLRIYT</sequence>
<dbReference type="Proteomes" id="UP001153737">
    <property type="component" value="Chromosome 16"/>
</dbReference>
<keyword evidence="6" id="KW-0227">DNA damage</keyword>
<dbReference type="SUPFAM" id="SSF57850">
    <property type="entry name" value="RING/U-box"/>
    <property type="match status" value="1"/>
</dbReference>
<reference evidence="14" key="2">
    <citation type="submission" date="2022-10" db="EMBL/GenBank/DDBJ databases">
        <authorList>
            <consortium name="ENA_rothamsted_submissions"/>
            <consortium name="culmorum"/>
            <person name="King R."/>
        </authorList>
    </citation>
    <scope>NUCLEOTIDE SEQUENCE</scope>
</reference>
<evidence type="ECO:0000256" key="6">
    <source>
        <dbReference type="ARBA" id="ARBA00022763"/>
    </source>
</evidence>
<dbReference type="AlphaFoldDB" id="A0A9N9X2B2"/>
<feature type="compositionally biased region" description="Low complexity" evidence="12">
    <location>
        <begin position="424"/>
        <end position="439"/>
    </location>
</feature>
<organism evidence="14 15">
    <name type="scientific">Phaedon cochleariae</name>
    <name type="common">Mustard beetle</name>
    <dbReference type="NCBI Taxonomy" id="80249"/>
    <lineage>
        <taxon>Eukaryota</taxon>
        <taxon>Metazoa</taxon>
        <taxon>Ecdysozoa</taxon>
        <taxon>Arthropoda</taxon>
        <taxon>Hexapoda</taxon>
        <taxon>Insecta</taxon>
        <taxon>Pterygota</taxon>
        <taxon>Neoptera</taxon>
        <taxon>Endopterygota</taxon>
        <taxon>Coleoptera</taxon>
        <taxon>Polyphaga</taxon>
        <taxon>Cucujiformia</taxon>
        <taxon>Chrysomeloidea</taxon>
        <taxon>Chrysomelidae</taxon>
        <taxon>Chrysomelinae</taxon>
        <taxon>Chrysomelini</taxon>
        <taxon>Phaedon</taxon>
    </lineage>
</organism>
<feature type="domain" description="RING-type" evidence="13">
    <location>
        <begin position="32"/>
        <end position="71"/>
    </location>
</feature>
<keyword evidence="7 11" id="KW-0863">Zinc-finger</keyword>
<evidence type="ECO:0000256" key="12">
    <source>
        <dbReference type="SAM" id="MobiDB-lite"/>
    </source>
</evidence>
<keyword evidence="15" id="KW-1185">Reference proteome</keyword>
<protein>
    <recommendedName>
        <fullName evidence="3">RING-type E3 ubiquitin transferase</fullName>
        <ecNumber evidence="3">2.3.2.27</ecNumber>
    </recommendedName>
</protein>
<dbReference type="InterPro" id="IPR013083">
    <property type="entry name" value="Znf_RING/FYVE/PHD"/>
</dbReference>
<evidence type="ECO:0000256" key="10">
    <source>
        <dbReference type="ARBA" id="ARBA00023242"/>
    </source>
</evidence>
<keyword evidence="5" id="KW-0479">Metal-binding</keyword>
<keyword evidence="10" id="KW-0539">Nucleus</keyword>
<gene>
    <name evidence="14" type="ORF">PHAECO_LOCUS5231</name>
</gene>
<feature type="region of interest" description="Disordered" evidence="12">
    <location>
        <begin position="417"/>
        <end position="439"/>
    </location>
</feature>
<evidence type="ECO:0000256" key="5">
    <source>
        <dbReference type="ARBA" id="ARBA00022723"/>
    </source>
</evidence>
<dbReference type="GO" id="GO:0008270">
    <property type="term" value="F:zinc ion binding"/>
    <property type="evidence" value="ECO:0007669"/>
    <property type="project" value="UniProtKB-KW"/>
</dbReference>
<dbReference type="InterPro" id="IPR001841">
    <property type="entry name" value="Znf_RING"/>
</dbReference>
<evidence type="ECO:0000259" key="13">
    <source>
        <dbReference type="PROSITE" id="PS50089"/>
    </source>
</evidence>
<dbReference type="InterPro" id="IPR018957">
    <property type="entry name" value="Znf_C3HC4_RING-type"/>
</dbReference>
<dbReference type="InterPro" id="IPR051657">
    <property type="entry name" value="RNF168/RNF169_E3_ubiq-ligase"/>
</dbReference>
<comment type="catalytic activity">
    <reaction evidence="1">
        <text>S-ubiquitinyl-[E2 ubiquitin-conjugating enzyme]-L-cysteine + [acceptor protein]-L-lysine = [E2 ubiquitin-conjugating enzyme]-L-cysteine + N(6)-ubiquitinyl-[acceptor protein]-L-lysine.</text>
        <dbReference type="EC" id="2.3.2.27"/>
    </reaction>
</comment>
<dbReference type="EC" id="2.3.2.27" evidence="3"/>
<dbReference type="PANTHER" id="PTHR23328">
    <property type="entry name" value="RING-TYPE DOMAIN-CONTAINING PROTEIN"/>
    <property type="match status" value="1"/>
</dbReference>
<dbReference type="Pfam" id="PF00097">
    <property type="entry name" value="zf-C3HC4"/>
    <property type="match status" value="1"/>
</dbReference>
<evidence type="ECO:0000256" key="1">
    <source>
        <dbReference type="ARBA" id="ARBA00000900"/>
    </source>
</evidence>
<evidence type="ECO:0000313" key="15">
    <source>
        <dbReference type="Proteomes" id="UP001153737"/>
    </source>
</evidence>
<comment type="subcellular location">
    <subcellularLocation>
        <location evidence="2">Nucleus</location>
    </subcellularLocation>
</comment>